<keyword evidence="2" id="KW-0813">Transport</keyword>
<reference evidence="2" key="1">
    <citation type="submission" date="2022-07" db="EMBL/GenBank/DDBJ databases">
        <authorList>
            <person name="Otstavnykh N."/>
            <person name="Isaeva M."/>
            <person name="Bystritskaya E."/>
        </authorList>
    </citation>
    <scope>NUCLEOTIDE SEQUENCE</scope>
    <source>
        <strain evidence="2">10Alg 79</strain>
    </source>
</reference>
<gene>
    <name evidence="2" type="ORF">NOI20_17830</name>
</gene>
<evidence type="ECO:0000313" key="3">
    <source>
        <dbReference type="Proteomes" id="UP001227162"/>
    </source>
</evidence>
<dbReference type="AlphaFoldDB" id="A0AAJ1X677"/>
<comment type="caution">
    <text evidence="2">The sequence shown here is derived from an EMBL/GenBank/DDBJ whole genome shotgun (WGS) entry which is preliminary data.</text>
</comment>
<feature type="non-terminal residue" evidence="2">
    <location>
        <position position="121"/>
    </location>
</feature>
<keyword evidence="1" id="KW-0472">Membrane</keyword>
<evidence type="ECO:0000256" key="1">
    <source>
        <dbReference type="SAM" id="Phobius"/>
    </source>
</evidence>
<organism evidence="2 3">
    <name type="scientific">Rhodalgimonas zhirmunskyi</name>
    <dbReference type="NCBI Taxonomy" id="2964767"/>
    <lineage>
        <taxon>Bacteria</taxon>
        <taxon>Pseudomonadati</taxon>
        <taxon>Pseudomonadota</taxon>
        <taxon>Alphaproteobacteria</taxon>
        <taxon>Rhodobacterales</taxon>
        <taxon>Roseobacteraceae</taxon>
        <taxon>Rhodalgimonas</taxon>
    </lineage>
</organism>
<keyword evidence="1" id="KW-0812">Transmembrane</keyword>
<dbReference type="EMBL" id="JANFFA010000025">
    <property type="protein sequence ID" value="MDQ2095978.1"/>
    <property type="molecule type" value="Genomic_DNA"/>
</dbReference>
<dbReference type="Proteomes" id="UP001227162">
    <property type="component" value="Unassembled WGS sequence"/>
</dbReference>
<proteinExistence type="predicted"/>
<sequence>MKRRHWGLALSFVIFVFVPVIVVAWYLYFVSLDQYASTAGFTVRKEDSQSATDLLGGLAQFTGATSSSDADVLYEFIQSQEIVEKINQTVDIEGAYSKNWDVDPLFAIWPDADIEDLLWYW</sequence>
<protein>
    <submittedName>
        <fullName evidence="2">Sugar transporter</fullName>
    </submittedName>
</protein>
<accession>A0AAJ1X677</accession>
<reference evidence="2" key="2">
    <citation type="submission" date="2023-04" db="EMBL/GenBank/DDBJ databases">
        <title>'Rhodoalgimonas zhirmunskyi' gen. nov., isolated from a red alga.</title>
        <authorList>
            <person name="Nedashkovskaya O.I."/>
            <person name="Otstavnykh N.Y."/>
            <person name="Bystritskaya E.P."/>
            <person name="Balabanova L.A."/>
            <person name="Isaeva M.P."/>
        </authorList>
    </citation>
    <scope>NUCLEOTIDE SEQUENCE</scope>
    <source>
        <strain evidence="2">10Alg 79</strain>
    </source>
</reference>
<name>A0AAJ1X677_9RHOB</name>
<keyword evidence="1" id="KW-1133">Transmembrane helix</keyword>
<evidence type="ECO:0000313" key="2">
    <source>
        <dbReference type="EMBL" id="MDQ2095978.1"/>
    </source>
</evidence>
<keyword evidence="3" id="KW-1185">Reference proteome</keyword>
<feature type="transmembrane region" description="Helical" evidence="1">
    <location>
        <begin position="7"/>
        <end position="28"/>
    </location>
</feature>
<keyword evidence="2" id="KW-0762">Sugar transport</keyword>